<evidence type="ECO:0000313" key="5">
    <source>
        <dbReference type="Proteomes" id="UP001473302"/>
    </source>
</evidence>
<organism evidence="4 5">
    <name type="scientific">Mucor flavus</name>
    <dbReference type="NCBI Taxonomy" id="439312"/>
    <lineage>
        <taxon>Eukaryota</taxon>
        <taxon>Fungi</taxon>
        <taxon>Fungi incertae sedis</taxon>
        <taxon>Mucoromycota</taxon>
        <taxon>Mucoromycotina</taxon>
        <taxon>Mucoromycetes</taxon>
        <taxon>Mucorales</taxon>
        <taxon>Mucorineae</taxon>
        <taxon>Mucoraceae</taxon>
        <taxon>Mucor</taxon>
    </lineage>
</organism>
<dbReference type="Proteomes" id="UP001473302">
    <property type="component" value="Unassembled WGS sequence"/>
</dbReference>
<protein>
    <recommendedName>
        <fullName evidence="6">Sister chromatid cohesion protein DCC1</fullName>
    </recommendedName>
</protein>
<dbReference type="PANTHER" id="PTHR13395">
    <property type="entry name" value="SISTER CHROMATID COHESION PROTEIN DCC1-RELATED"/>
    <property type="match status" value="1"/>
</dbReference>
<evidence type="ECO:0000313" key="4">
    <source>
        <dbReference type="EMBL" id="GAA5811315.1"/>
    </source>
</evidence>
<comment type="caution">
    <text evidence="4">The sequence shown here is derived from an EMBL/GenBank/DDBJ whole genome shotgun (WGS) entry which is preliminary data.</text>
</comment>
<dbReference type="InterPro" id="IPR019128">
    <property type="entry name" value="Dcc1"/>
</dbReference>
<evidence type="ECO:0000256" key="3">
    <source>
        <dbReference type="SAM" id="SignalP"/>
    </source>
</evidence>
<dbReference type="Pfam" id="PF09724">
    <property type="entry name" value="Dcc1"/>
    <property type="match status" value="1"/>
</dbReference>
<gene>
    <name evidence="4" type="ORF">MFLAVUS_004748</name>
</gene>
<evidence type="ECO:0000256" key="1">
    <source>
        <dbReference type="ARBA" id="ARBA00007017"/>
    </source>
</evidence>
<feature type="chain" id="PRO_5046302539" description="Sister chromatid cohesion protein DCC1" evidence="3">
    <location>
        <begin position="21"/>
        <end position="474"/>
    </location>
</feature>
<name>A0ABP9YWS8_9FUNG</name>
<reference evidence="4 5" key="1">
    <citation type="submission" date="2024-04" db="EMBL/GenBank/DDBJ databases">
        <title>genome sequences of Mucor flavus KT1a and Helicostylum pulchrum KT1b strains isolated from the surface of a dry-aged beef.</title>
        <authorList>
            <person name="Toyotome T."/>
            <person name="Hosono M."/>
            <person name="Torimaru M."/>
            <person name="Fukuda K."/>
            <person name="Mikami N."/>
        </authorList>
    </citation>
    <scope>NUCLEOTIDE SEQUENCE [LARGE SCALE GENOMIC DNA]</scope>
    <source>
        <strain evidence="4 5">KT1a</strain>
    </source>
</reference>
<sequence>MLFLKTLLVTSLLIFGLVQCSRVPDKTSSAELLAALVKKHVDKGLKGKHSISSLQSPEIKAILRGAGEYVVIKLDIADQEAKKLMSDVDGVFATLFGHRQASPSDLNIENAARLLMFSFIVNIIHFEKNAYSLVELNSPELLEAFESGDCIVIKGLAEDEAVLCTDSKTFVVRQVNTSNSIVLIDSEANEGRHLVQDDLSNTIELLPCLARLGRLEELLKDSTFSGMENEATIMYTLQDLLSIVQASRQELLQGLKERGAFEYEGYYRLFDKDYLLELVDYLLTNLLIHGMDIQHMSLNQAKECIREGSQEERVDIPDDLLVAMLSLFCDVTGDNQEIQFDRRKICRFLGEWILFNPKNKRWEVPDFLKLWSTMGHELFTPELKDIEGLYIIRETTKFQKVIQYIQYFSIHELSTDPAQRFATLFSEKPLWKLEEIRTFLTDLAPTKKQLEHLLLKFARSHRQQNTVLYGSRIK</sequence>
<keyword evidence="2" id="KW-0235">DNA replication</keyword>
<keyword evidence="5" id="KW-1185">Reference proteome</keyword>
<accession>A0ABP9YWS8</accession>
<dbReference type="EMBL" id="BAABUK010000009">
    <property type="protein sequence ID" value="GAA5811315.1"/>
    <property type="molecule type" value="Genomic_DNA"/>
</dbReference>
<dbReference type="PANTHER" id="PTHR13395:SF6">
    <property type="entry name" value="SISTER CHROMATID COHESION PROTEIN DCC1"/>
    <property type="match status" value="1"/>
</dbReference>
<evidence type="ECO:0000256" key="2">
    <source>
        <dbReference type="ARBA" id="ARBA00022705"/>
    </source>
</evidence>
<proteinExistence type="inferred from homology"/>
<feature type="signal peptide" evidence="3">
    <location>
        <begin position="1"/>
        <end position="20"/>
    </location>
</feature>
<keyword evidence="3" id="KW-0732">Signal</keyword>
<comment type="similarity">
    <text evidence="1">Belongs to the DCC1 family.</text>
</comment>
<evidence type="ECO:0008006" key="6">
    <source>
        <dbReference type="Google" id="ProtNLM"/>
    </source>
</evidence>